<dbReference type="OrthoDB" id="644695at2759"/>
<comment type="caution">
    <text evidence="5">The sequence shown here is derived from an EMBL/GenBank/DDBJ whole genome shotgun (WGS) entry which is preliminary data.</text>
</comment>
<comment type="subunit">
    <text evidence="2 4">Homodimer.</text>
</comment>
<dbReference type="InterPro" id="IPR044859">
    <property type="entry name" value="Allene_oxi_cyc_Dirigent"/>
</dbReference>
<evidence type="ECO:0000313" key="5">
    <source>
        <dbReference type="EMBL" id="MQM13270.1"/>
    </source>
</evidence>
<feature type="chain" id="PRO_5033094745" description="Dirigent protein" evidence="4">
    <location>
        <begin position="29"/>
        <end position="188"/>
    </location>
</feature>
<dbReference type="InterPro" id="IPR004265">
    <property type="entry name" value="Dirigent"/>
</dbReference>
<sequence>MAGTPRKPCALMSVLFIIYLSLLRPIDSYVVGEGSLTCSLGQEKVTRLHFFLQDFISTANPSAVRVAQVNGTRLPSLFGDLYVADDPMTEGVDVASKVVGNAQGIYALTGQDKFSIFMAMDFGFTAGEFNGSSISMVSRNPISEPNREMAVVGGRGRFRLARGFAQLTTRYFSGPDAIVEYNVTVFHY</sequence>
<gene>
    <name evidence="5" type="ORF">Taro_046195</name>
</gene>
<evidence type="ECO:0000313" key="6">
    <source>
        <dbReference type="Proteomes" id="UP000652761"/>
    </source>
</evidence>
<dbReference type="GO" id="GO:0048046">
    <property type="term" value="C:apoplast"/>
    <property type="evidence" value="ECO:0007669"/>
    <property type="project" value="UniProtKB-SubCell"/>
</dbReference>
<keyword evidence="4" id="KW-0732">Signal</keyword>
<evidence type="ECO:0000256" key="3">
    <source>
        <dbReference type="ARBA" id="ARBA00022525"/>
    </source>
</evidence>
<protein>
    <recommendedName>
        <fullName evidence="4">Dirigent protein</fullName>
    </recommendedName>
</protein>
<comment type="similarity">
    <text evidence="1 4">Belongs to the plant dirigent protein family.</text>
</comment>
<feature type="signal peptide" evidence="4">
    <location>
        <begin position="1"/>
        <end position="28"/>
    </location>
</feature>
<keyword evidence="4" id="KW-0052">Apoplast</keyword>
<accession>A0A843X768</accession>
<keyword evidence="6" id="KW-1185">Reference proteome</keyword>
<dbReference type="Pfam" id="PF03018">
    <property type="entry name" value="Dirigent"/>
    <property type="match status" value="1"/>
</dbReference>
<dbReference type="PANTHER" id="PTHR21495">
    <property type="entry name" value="NUCLEOPORIN-RELATED"/>
    <property type="match status" value="1"/>
</dbReference>
<reference evidence="5" key="1">
    <citation type="submission" date="2017-07" db="EMBL/GenBank/DDBJ databases">
        <title>Taro Niue Genome Assembly and Annotation.</title>
        <authorList>
            <person name="Atibalentja N."/>
            <person name="Keating K."/>
            <person name="Fields C.J."/>
        </authorList>
    </citation>
    <scope>NUCLEOTIDE SEQUENCE</scope>
    <source>
        <strain evidence="5">Niue_2</strain>
        <tissue evidence="5">Leaf</tissue>
    </source>
</reference>
<dbReference type="GO" id="GO:0009699">
    <property type="term" value="P:phenylpropanoid biosynthetic process"/>
    <property type="evidence" value="ECO:0007669"/>
    <property type="project" value="UniProtKB-ARBA"/>
</dbReference>
<dbReference type="AlphaFoldDB" id="A0A843X768"/>
<dbReference type="EMBL" id="NMUH01005628">
    <property type="protein sequence ID" value="MQM13270.1"/>
    <property type="molecule type" value="Genomic_DNA"/>
</dbReference>
<dbReference type="Gene3D" id="2.40.480.10">
    <property type="entry name" value="Allene oxide cyclase-like"/>
    <property type="match status" value="1"/>
</dbReference>
<dbReference type="Proteomes" id="UP000652761">
    <property type="component" value="Unassembled WGS sequence"/>
</dbReference>
<evidence type="ECO:0000256" key="4">
    <source>
        <dbReference type="RuleBase" id="RU363099"/>
    </source>
</evidence>
<evidence type="ECO:0000256" key="1">
    <source>
        <dbReference type="ARBA" id="ARBA00010746"/>
    </source>
</evidence>
<dbReference type="SMR" id="A0A843X768"/>
<evidence type="ECO:0000256" key="2">
    <source>
        <dbReference type="ARBA" id="ARBA00011738"/>
    </source>
</evidence>
<proteinExistence type="inferred from homology"/>
<keyword evidence="3 4" id="KW-0964">Secreted</keyword>
<comment type="subcellular location">
    <subcellularLocation>
        <location evidence="4">Secreted</location>
        <location evidence="4">Extracellular space</location>
        <location evidence="4">Apoplast</location>
    </subcellularLocation>
</comment>
<name>A0A843X768_COLES</name>
<comment type="function">
    <text evidence="4">Dirigent proteins impart stereoselectivity on the phenoxy radical-coupling reaction, yielding optically active lignans from two molecules of coniferyl alcohol in the biosynthesis of lignans, flavonolignans, and alkaloids and thus plays a central role in plant secondary metabolism.</text>
</comment>
<organism evidence="5 6">
    <name type="scientific">Colocasia esculenta</name>
    <name type="common">Wild taro</name>
    <name type="synonym">Arum esculentum</name>
    <dbReference type="NCBI Taxonomy" id="4460"/>
    <lineage>
        <taxon>Eukaryota</taxon>
        <taxon>Viridiplantae</taxon>
        <taxon>Streptophyta</taxon>
        <taxon>Embryophyta</taxon>
        <taxon>Tracheophyta</taxon>
        <taxon>Spermatophyta</taxon>
        <taxon>Magnoliopsida</taxon>
        <taxon>Liliopsida</taxon>
        <taxon>Araceae</taxon>
        <taxon>Aroideae</taxon>
        <taxon>Colocasieae</taxon>
        <taxon>Colocasia</taxon>
    </lineage>
</organism>